<evidence type="ECO:0000313" key="1">
    <source>
        <dbReference type="EMBL" id="APH74676.1"/>
    </source>
</evidence>
<dbReference type="SUPFAM" id="SSF47598">
    <property type="entry name" value="Ribbon-helix-helix"/>
    <property type="match status" value="1"/>
</dbReference>
<organism evidence="1 2">
    <name type="scientific">Aquibium oceanicum</name>
    <dbReference type="NCBI Taxonomy" id="1670800"/>
    <lineage>
        <taxon>Bacteria</taxon>
        <taxon>Pseudomonadati</taxon>
        <taxon>Pseudomonadota</taxon>
        <taxon>Alphaproteobacteria</taxon>
        <taxon>Hyphomicrobiales</taxon>
        <taxon>Phyllobacteriaceae</taxon>
        <taxon>Aquibium</taxon>
    </lineage>
</organism>
<dbReference type="OrthoDB" id="9812023at2"/>
<dbReference type="GO" id="GO:0006355">
    <property type="term" value="P:regulation of DNA-templated transcription"/>
    <property type="evidence" value="ECO:0007669"/>
    <property type="project" value="InterPro"/>
</dbReference>
<dbReference type="KEGG" id="meso:BSQ44_17740"/>
<name>A0A1L3SZ38_9HYPH</name>
<dbReference type="STRING" id="1670800.BSQ44_17740"/>
<dbReference type="AlphaFoldDB" id="A0A1L3SZ38"/>
<accession>A0A1L3SZ38</accession>
<sequence length="75" mass="8691">MPYSIRLKPGIEARLDALAARTGYSKAYHLRELVANGLDDLEAYYTAVEVSERIRRGEERTYTLDEVRRDLGWDD</sequence>
<gene>
    <name evidence="1" type="ORF">BSQ44_17740</name>
</gene>
<dbReference type="InterPro" id="IPR010985">
    <property type="entry name" value="Ribbon_hlx_hlx"/>
</dbReference>
<protein>
    <submittedName>
        <fullName evidence="1">CopG family transcriptional regulator</fullName>
    </submittedName>
</protein>
<proteinExistence type="predicted"/>
<dbReference type="Proteomes" id="UP000182840">
    <property type="component" value="Chromosome"/>
</dbReference>
<dbReference type="EMBL" id="CP018171">
    <property type="protein sequence ID" value="APH74676.1"/>
    <property type="molecule type" value="Genomic_DNA"/>
</dbReference>
<keyword evidence="2" id="KW-1185">Reference proteome</keyword>
<evidence type="ECO:0000313" key="2">
    <source>
        <dbReference type="Proteomes" id="UP000182840"/>
    </source>
</evidence>
<reference evidence="2" key="1">
    <citation type="submission" date="2016-11" db="EMBL/GenBank/DDBJ databases">
        <title>Mesorhizobium oceanicum sp. nov., isolated from deep seawater in South China Sea.</title>
        <authorList>
            <person name="Fu G.-Y."/>
        </authorList>
    </citation>
    <scope>NUCLEOTIDE SEQUENCE [LARGE SCALE GENOMIC DNA]</scope>
    <source>
        <strain evidence="2">B7</strain>
    </source>
</reference>